<accession>A0A426ZEC4</accession>
<feature type="compositionally biased region" description="Basic residues" evidence="1">
    <location>
        <begin position="105"/>
        <end position="127"/>
    </location>
</feature>
<feature type="compositionally biased region" description="Basic residues" evidence="1">
    <location>
        <begin position="69"/>
        <end position="84"/>
    </location>
</feature>
<evidence type="ECO:0000256" key="1">
    <source>
        <dbReference type="SAM" id="MobiDB-lite"/>
    </source>
</evidence>
<evidence type="ECO:0000313" key="3">
    <source>
        <dbReference type="Proteomes" id="UP000287651"/>
    </source>
</evidence>
<comment type="caution">
    <text evidence="2">The sequence shown here is derived from an EMBL/GenBank/DDBJ whole genome shotgun (WGS) entry which is preliminary data.</text>
</comment>
<gene>
    <name evidence="2" type="ORF">B296_00007310</name>
</gene>
<dbReference type="Proteomes" id="UP000287651">
    <property type="component" value="Unassembled WGS sequence"/>
</dbReference>
<proteinExistence type="predicted"/>
<evidence type="ECO:0000313" key="2">
    <source>
        <dbReference type="EMBL" id="RRT62334.1"/>
    </source>
</evidence>
<dbReference type="EMBL" id="AMZH03007023">
    <property type="protein sequence ID" value="RRT62334.1"/>
    <property type="molecule type" value="Genomic_DNA"/>
</dbReference>
<feature type="region of interest" description="Disordered" evidence="1">
    <location>
        <begin position="1"/>
        <end position="127"/>
    </location>
</feature>
<name>A0A426ZEC4_ENSVE</name>
<reference evidence="2 3" key="1">
    <citation type="journal article" date="2014" name="Agronomy (Basel)">
        <title>A Draft Genome Sequence for Ensete ventricosum, the Drought-Tolerant Tree Against Hunger.</title>
        <authorList>
            <person name="Harrison J."/>
            <person name="Moore K.A."/>
            <person name="Paszkiewicz K."/>
            <person name="Jones T."/>
            <person name="Grant M."/>
            <person name="Ambacheew D."/>
            <person name="Muzemil S."/>
            <person name="Studholme D.J."/>
        </authorList>
    </citation>
    <scope>NUCLEOTIDE SEQUENCE [LARGE SCALE GENOMIC DNA]</scope>
</reference>
<feature type="compositionally biased region" description="Basic and acidic residues" evidence="1">
    <location>
        <begin position="57"/>
        <end position="68"/>
    </location>
</feature>
<dbReference type="AlphaFoldDB" id="A0A426ZEC4"/>
<protein>
    <submittedName>
        <fullName evidence="2">Uncharacterized protein</fullName>
    </submittedName>
</protein>
<feature type="compositionally biased region" description="Basic residues" evidence="1">
    <location>
        <begin position="13"/>
        <end position="23"/>
    </location>
</feature>
<organism evidence="2 3">
    <name type="scientific">Ensete ventricosum</name>
    <name type="common">Abyssinian banana</name>
    <name type="synonym">Musa ensete</name>
    <dbReference type="NCBI Taxonomy" id="4639"/>
    <lineage>
        <taxon>Eukaryota</taxon>
        <taxon>Viridiplantae</taxon>
        <taxon>Streptophyta</taxon>
        <taxon>Embryophyta</taxon>
        <taxon>Tracheophyta</taxon>
        <taxon>Spermatophyta</taxon>
        <taxon>Magnoliopsida</taxon>
        <taxon>Liliopsida</taxon>
        <taxon>Zingiberales</taxon>
        <taxon>Musaceae</taxon>
        <taxon>Ensete</taxon>
    </lineage>
</organism>
<feature type="compositionally biased region" description="Basic and acidic residues" evidence="1">
    <location>
        <begin position="37"/>
        <end position="49"/>
    </location>
</feature>
<sequence>MVRTATVDGRRQQAPRRLGRLLRQRPTTVVGRHGRKAMLEDKGRWCDRGHRQRAGRRGIEVADRGRGDRGKKRQRAWLRQKRLRREGGNGGPARAATAGSDKEARKRGRKVRRARLEKRPRRGMADD</sequence>